<dbReference type="AlphaFoldDB" id="A0A9C6T793"/>
<dbReference type="RefSeq" id="XP_051861142.1">
    <property type="nucleotide sequence ID" value="XM_052005182.1"/>
</dbReference>
<feature type="transmembrane region" description="Helical" evidence="9">
    <location>
        <begin position="195"/>
        <end position="221"/>
    </location>
</feature>
<name>A0A9C6T793_DROAB</name>
<feature type="transmembrane region" description="Helical" evidence="9">
    <location>
        <begin position="32"/>
        <end position="57"/>
    </location>
</feature>
<protein>
    <submittedName>
        <fullName evidence="12">Galanin receptor type 1 isoform X1</fullName>
    </submittedName>
</protein>
<feature type="transmembrane region" description="Helical" evidence="9">
    <location>
        <begin position="109"/>
        <end position="128"/>
    </location>
</feature>
<gene>
    <name evidence="12" type="primary">LOC117566760</name>
</gene>
<dbReference type="OrthoDB" id="9946013at2759"/>
<keyword evidence="5" id="KW-0297">G-protein coupled receptor</keyword>
<feature type="transmembrane region" description="Helical" evidence="9">
    <location>
        <begin position="69"/>
        <end position="89"/>
    </location>
</feature>
<evidence type="ECO:0000313" key="11">
    <source>
        <dbReference type="Proteomes" id="UP000515160"/>
    </source>
</evidence>
<dbReference type="InterPro" id="IPR000276">
    <property type="entry name" value="GPCR_Rhodpsn"/>
</dbReference>
<evidence type="ECO:0000256" key="5">
    <source>
        <dbReference type="ARBA" id="ARBA00023040"/>
    </source>
</evidence>
<sequence>MSTNYTDFTQFDFSQWDFPEDRIWLHKSIVNIAWKICAFVPLIVFGLYGNFILIYLIATTRSLRSPTNLIIANMATADFFTLLICPIMFMINDFYQNYQLGSVGCKMEGFLVVVFLITAVLNLSAVSYDRLTAIVLPRESRLTLRGARIVIISTWLAGILLSLPLAIYRVYKVRVWRNFTECYCKENTKILPKYWYVLITVLVWLPLGIMLICYTAIFIKLDRYEKRVLSREHPLTVSYKRSVAKTLFIVVIVFVVLRLPFTILVVLRAKYYSTETTVDNGIQLFSYIAQYLIFVNAAVNPIIYGYSNENFRKAYYQLSWVKRRKVNREHRCFYCDFIKRKNVQSKTNVEREPRIEVTETTTKATKRLEQTTCQLYENSDHSLDQQIDGEGFI</sequence>
<keyword evidence="3 9" id="KW-0812">Transmembrane</keyword>
<dbReference type="GO" id="GO:0016020">
    <property type="term" value="C:membrane"/>
    <property type="evidence" value="ECO:0007669"/>
    <property type="project" value="UniProtKB-SubCell"/>
</dbReference>
<evidence type="ECO:0000259" key="10">
    <source>
        <dbReference type="PROSITE" id="PS50262"/>
    </source>
</evidence>
<evidence type="ECO:0000256" key="2">
    <source>
        <dbReference type="ARBA" id="ARBA00010663"/>
    </source>
</evidence>
<dbReference type="PROSITE" id="PS50262">
    <property type="entry name" value="G_PROTEIN_RECEP_F1_2"/>
    <property type="match status" value="1"/>
</dbReference>
<dbReference type="Proteomes" id="UP000515160">
    <property type="component" value="Chromosome 3"/>
</dbReference>
<evidence type="ECO:0000313" key="12">
    <source>
        <dbReference type="RefSeq" id="XP_051861142.1"/>
    </source>
</evidence>
<dbReference type="SMART" id="SM01381">
    <property type="entry name" value="7TM_GPCR_Srsx"/>
    <property type="match status" value="1"/>
</dbReference>
<keyword evidence="8" id="KW-0807">Transducer</keyword>
<dbReference type="PRINTS" id="PR00237">
    <property type="entry name" value="GPCRRHODOPSN"/>
</dbReference>
<evidence type="ECO:0000256" key="1">
    <source>
        <dbReference type="ARBA" id="ARBA00004141"/>
    </source>
</evidence>
<comment type="subcellular location">
    <subcellularLocation>
        <location evidence="1">Membrane</location>
        <topology evidence="1">Multi-pass membrane protein</topology>
    </subcellularLocation>
</comment>
<keyword evidence="7 12" id="KW-0675">Receptor</keyword>
<evidence type="ECO:0000256" key="4">
    <source>
        <dbReference type="ARBA" id="ARBA00022989"/>
    </source>
</evidence>
<feature type="transmembrane region" description="Helical" evidence="9">
    <location>
        <begin position="149"/>
        <end position="171"/>
    </location>
</feature>
<dbReference type="Pfam" id="PF00001">
    <property type="entry name" value="7tm_1"/>
    <property type="match status" value="1"/>
</dbReference>
<comment type="similarity">
    <text evidence="2">Belongs to the G-protein coupled receptor 1 family.</text>
</comment>
<evidence type="ECO:0000256" key="3">
    <source>
        <dbReference type="ARBA" id="ARBA00022692"/>
    </source>
</evidence>
<keyword evidence="6 9" id="KW-0472">Membrane</keyword>
<feature type="transmembrane region" description="Helical" evidence="9">
    <location>
        <begin position="242"/>
        <end position="267"/>
    </location>
</feature>
<dbReference type="GeneID" id="117566760"/>
<evidence type="ECO:0000256" key="7">
    <source>
        <dbReference type="ARBA" id="ARBA00023170"/>
    </source>
</evidence>
<reference evidence="12" key="1">
    <citation type="submission" date="2025-08" db="UniProtKB">
        <authorList>
            <consortium name="RefSeq"/>
        </authorList>
    </citation>
    <scope>IDENTIFICATION</scope>
    <source>
        <strain evidence="12">15112-1751.03</strain>
        <tissue evidence="12">Whole Adult</tissue>
    </source>
</reference>
<organism evidence="11 12">
    <name type="scientific">Drosophila albomicans</name>
    <name type="common">Fruit fly</name>
    <dbReference type="NCBI Taxonomy" id="7291"/>
    <lineage>
        <taxon>Eukaryota</taxon>
        <taxon>Metazoa</taxon>
        <taxon>Ecdysozoa</taxon>
        <taxon>Arthropoda</taxon>
        <taxon>Hexapoda</taxon>
        <taxon>Insecta</taxon>
        <taxon>Pterygota</taxon>
        <taxon>Neoptera</taxon>
        <taxon>Endopterygota</taxon>
        <taxon>Diptera</taxon>
        <taxon>Brachycera</taxon>
        <taxon>Muscomorpha</taxon>
        <taxon>Ephydroidea</taxon>
        <taxon>Drosophilidae</taxon>
        <taxon>Drosophila</taxon>
    </lineage>
</organism>
<evidence type="ECO:0000256" key="6">
    <source>
        <dbReference type="ARBA" id="ARBA00023136"/>
    </source>
</evidence>
<dbReference type="GO" id="GO:0004930">
    <property type="term" value="F:G protein-coupled receptor activity"/>
    <property type="evidence" value="ECO:0007669"/>
    <property type="project" value="UniProtKB-KW"/>
</dbReference>
<evidence type="ECO:0000256" key="8">
    <source>
        <dbReference type="ARBA" id="ARBA00023224"/>
    </source>
</evidence>
<dbReference type="SUPFAM" id="SSF81321">
    <property type="entry name" value="Family A G protein-coupled receptor-like"/>
    <property type="match status" value="1"/>
</dbReference>
<dbReference type="Gene3D" id="1.20.1070.10">
    <property type="entry name" value="Rhodopsin 7-helix transmembrane proteins"/>
    <property type="match status" value="1"/>
</dbReference>
<feature type="transmembrane region" description="Helical" evidence="9">
    <location>
        <begin position="287"/>
        <end position="306"/>
    </location>
</feature>
<dbReference type="InterPro" id="IPR017452">
    <property type="entry name" value="GPCR_Rhodpsn_7TM"/>
</dbReference>
<evidence type="ECO:0000256" key="9">
    <source>
        <dbReference type="SAM" id="Phobius"/>
    </source>
</evidence>
<proteinExistence type="inferred from homology"/>
<dbReference type="PANTHER" id="PTHR24235:SF12">
    <property type="entry name" value="G-PROTEIN COUPLED RECEPTORS FAMILY 1 PROFILE DOMAIN-CONTAINING PROTEIN"/>
    <property type="match status" value="1"/>
</dbReference>
<accession>A0A9C6T793</accession>
<feature type="domain" description="G-protein coupled receptors family 1 profile" evidence="10">
    <location>
        <begin position="49"/>
        <end position="304"/>
    </location>
</feature>
<keyword evidence="11" id="KW-1185">Reference proteome</keyword>
<keyword evidence="4 9" id="KW-1133">Transmembrane helix</keyword>
<dbReference type="PANTHER" id="PTHR24235">
    <property type="entry name" value="NEUROPEPTIDE Y RECEPTOR"/>
    <property type="match status" value="1"/>
</dbReference>